<dbReference type="PANTHER" id="PTHR23278:SF19">
    <property type="entry name" value="OBSCURIN"/>
    <property type="match status" value="1"/>
</dbReference>
<proteinExistence type="predicted"/>
<evidence type="ECO:0000313" key="3">
    <source>
        <dbReference type="Proteomes" id="UP000792457"/>
    </source>
</evidence>
<keyword evidence="3" id="KW-1185">Reference proteome</keyword>
<keyword evidence="1" id="KW-0472">Membrane</keyword>
<dbReference type="EMBL" id="KZ308203">
    <property type="protein sequence ID" value="KAG8224626.1"/>
    <property type="molecule type" value="Genomic_DNA"/>
</dbReference>
<reference evidence="2" key="1">
    <citation type="submission" date="2013-04" db="EMBL/GenBank/DDBJ databases">
        <authorList>
            <person name="Qu J."/>
            <person name="Murali S.C."/>
            <person name="Bandaranaike D."/>
            <person name="Bellair M."/>
            <person name="Blankenburg K."/>
            <person name="Chao H."/>
            <person name="Dinh H."/>
            <person name="Doddapaneni H."/>
            <person name="Downs B."/>
            <person name="Dugan-Rocha S."/>
            <person name="Elkadiri S."/>
            <person name="Gnanaolivu R.D."/>
            <person name="Hernandez B."/>
            <person name="Javaid M."/>
            <person name="Jayaseelan J.C."/>
            <person name="Lee S."/>
            <person name="Li M."/>
            <person name="Ming W."/>
            <person name="Munidasa M."/>
            <person name="Muniz J."/>
            <person name="Nguyen L."/>
            <person name="Ongeri F."/>
            <person name="Osuji N."/>
            <person name="Pu L.-L."/>
            <person name="Puazo M."/>
            <person name="Qu C."/>
            <person name="Quiroz J."/>
            <person name="Raj R."/>
            <person name="Weissenberger G."/>
            <person name="Xin Y."/>
            <person name="Zou X."/>
            <person name="Han Y."/>
            <person name="Richards S."/>
            <person name="Worley K."/>
            <person name="Muzny D."/>
            <person name="Gibbs R."/>
        </authorList>
    </citation>
    <scope>NUCLEOTIDE SEQUENCE</scope>
    <source>
        <strain evidence="2">Sampled in the wild</strain>
    </source>
</reference>
<feature type="transmembrane region" description="Helical" evidence="1">
    <location>
        <begin position="124"/>
        <end position="145"/>
    </location>
</feature>
<dbReference type="Proteomes" id="UP000792457">
    <property type="component" value="Unassembled WGS sequence"/>
</dbReference>
<accession>A0A8K0JXT1</accession>
<name>A0A8K0JXT1_LADFU</name>
<dbReference type="PANTHER" id="PTHR23278">
    <property type="entry name" value="SIDESTEP PROTEIN"/>
    <property type="match status" value="1"/>
</dbReference>
<protein>
    <submittedName>
        <fullName evidence="2">Uncharacterized protein</fullName>
    </submittedName>
</protein>
<reference evidence="2" key="2">
    <citation type="submission" date="2017-10" db="EMBL/GenBank/DDBJ databases">
        <title>Ladona fulva Genome sequencing and assembly.</title>
        <authorList>
            <person name="Murali S."/>
            <person name="Richards S."/>
            <person name="Bandaranaike D."/>
            <person name="Bellair M."/>
            <person name="Blankenburg K."/>
            <person name="Chao H."/>
            <person name="Dinh H."/>
            <person name="Doddapaneni H."/>
            <person name="Dugan-Rocha S."/>
            <person name="Elkadiri S."/>
            <person name="Gnanaolivu R."/>
            <person name="Hernandez B."/>
            <person name="Skinner E."/>
            <person name="Javaid M."/>
            <person name="Lee S."/>
            <person name="Li M."/>
            <person name="Ming W."/>
            <person name="Munidasa M."/>
            <person name="Muniz J."/>
            <person name="Nguyen L."/>
            <person name="Hughes D."/>
            <person name="Osuji N."/>
            <person name="Pu L.-L."/>
            <person name="Puazo M."/>
            <person name="Qu C."/>
            <person name="Quiroz J."/>
            <person name="Raj R."/>
            <person name="Weissenberger G."/>
            <person name="Xin Y."/>
            <person name="Zou X."/>
            <person name="Han Y."/>
            <person name="Worley K."/>
            <person name="Muzny D."/>
            <person name="Gibbs R."/>
        </authorList>
    </citation>
    <scope>NUCLEOTIDE SEQUENCE</scope>
    <source>
        <strain evidence="2">Sampled in the wild</strain>
    </source>
</reference>
<comment type="caution">
    <text evidence="2">The sequence shown here is derived from an EMBL/GenBank/DDBJ whole genome shotgun (WGS) entry which is preliminary data.</text>
</comment>
<keyword evidence="1" id="KW-1133">Transmembrane helix</keyword>
<dbReference type="Gene3D" id="2.60.40.10">
    <property type="entry name" value="Immunoglobulins"/>
    <property type="match status" value="1"/>
</dbReference>
<evidence type="ECO:0000256" key="1">
    <source>
        <dbReference type="SAM" id="Phobius"/>
    </source>
</evidence>
<sequence>MCRRAFSRAVFVFPGKPDAPFNCTILNQTTESVEVECAEGFDGGQPQFFLMEVYDLQSGLLRANVSNRFPVFGVNGLEPGRGLKMAVFAANSKGKSDPVLIEGHTLKFPEKQTGIPMPFAMTPVLGILIGIVTALLLVAMVIVAAMRYRGGGPVVGGPLVGGSGGRGGLRGEVGHNGIRGGVTGRGDITGIGKEKAVLPLRSDVDDLYEMDDKNPDVIPCNKGGFENHNVSK</sequence>
<dbReference type="InterPro" id="IPR013783">
    <property type="entry name" value="Ig-like_fold"/>
</dbReference>
<dbReference type="InterPro" id="IPR036116">
    <property type="entry name" value="FN3_sf"/>
</dbReference>
<evidence type="ECO:0000313" key="2">
    <source>
        <dbReference type="EMBL" id="KAG8224626.1"/>
    </source>
</evidence>
<gene>
    <name evidence="2" type="ORF">J437_LFUL005794</name>
</gene>
<dbReference type="OrthoDB" id="10006996at2759"/>
<dbReference type="AlphaFoldDB" id="A0A8K0JXT1"/>
<organism evidence="2 3">
    <name type="scientific">Ladona fulva</name>
    <name type="common">Scarce chaser dragonfly</name>
    <name type="synonym">Libellula fulva</name>
    <dbReference type="NCBI Taxonomy" id="123851"/>
    <lineage>
        <taxon>Eukaryota</taxon>
        <taxon>Metazoa</taxon>
        <taxon>Ecdysozoa</taxon>
        <taxon>Arthropoda</taxon>
        <taxon>Hexapoda</taxon>
        <taxon>Insecta</taxon>
        <taxon>Pterygota</taxon>
        <taxon>Palaeoptera</taxon>
        <taxon>Odonata</taxon>
        <taxon>Epiprocta</taxon>
        <taxon>Anisoptera</taxon>
        <taxon>Libelluloidea</taxon>
        <taxon>Libellulidae</taxon>
        <taxon>Ladona</taxon>
    </lineage>
</organism>
<keyword evidence="1" id="KW-0812">Transmembrane</keyword>
<dbReference type="SUPFAM" id="SSF49265">
    <property type="entry name" value="Fibronectin type III"/>
    <property type="match status" value="1"/>
</dbReference>